<reference evidence="1" key="1">
    <citation type="submission" date="2018-06" db="EMBL/GenBank/DDBJ databases">
        <authorList>
            <person name="Zhirakovskaya E."/>
        </authorList>
    </citation>
    <scope>NUCLEOTIDE SEQUENCE</scope>
</reference>
<protein>
    <submittedName>
        <fullName evidence="1">Uncharacterized protein</fullName>
    </submittedName>
</protein>
<sequence length="35" mass="4242">MIMRRHGVEVNLFENITNSFKRFKRKKPPADKPKK</sequence>
<dbReference type="EMBL" id="UOEO01000207">
    <property type="protein sequence ID" value="VAW22597.1"/>
    <property type="molecule type" value="Genomic_DNA"/>
</dbReference>
<evidence type="ECO:0000313" key="1">
    <source>
        <dbReference type="EMBL" id="VAW22597.1"/>
    </source>
</evidence>
<name>A0A3B0UB54_9ZZZZ</name>
<proteinExistence type="predicted"/>
<organism evidence="1">
    <name type="scientific">hydrothermal vent metagenome</name>
    <dbReference type="NCBI Taxonomy" id="652676"/>
    <lineage>
        <taxon>unclassified sequences</taxon>
        <taxon>metagenomes</taxon>
        <taxon>ecological metagenomes</taxon>
    </lineage>
</organism>
<dbReference type="AlphaFoldDB" id="A0A3B0UB54"/>
<gene>
    <name evidence="1" type="ORF">MNBD_ALPHA12-895</name>
</gene>
<accession>A0A3B0UB54</accession>